<keyword evidence="3" id="KW-1185">Reference proteome</keyword>
<comment type="caution">
    <text evidence="2">The sequence shown here is derived from an EMBL/GenBank/DDBJ whole genome shotgun (WGS) entry which is preliminary data.</text>
</comment>
<evidence type="ECO:0000256" key="1">
    <source>
        <dbReference type="SAM" id="MobiDB-lite"/>
    </source>
</evidence>
<protein>
    <submittedName>
        <fullName evidence="2">Uncharacterized protein</fullName>
    </submittedName>
</protein>
<name>A0A218ZIT0_9HELO</name>
<dbReference type="STRING" id="503106.A0A218ZIT0"/>
<dbReference type="InParanoid" id="A0A218ZIT0"/>
<feature type="region of interest" description="Disordered" evidence="1">
    <location>
        <begin position="24"/>
        <end position="45"/>
    </location>
</feature>
<sequence length="124" mass="13841">MGVPFEALLPYGIMLAVHVRYHGSRNVQDQTHAERREEGKTFGGSMGQAEYLAGLTTTGLAELIGHSDGSRPQIDWIPERTDRQPSSASRIRVEQPLESMYFPATGAPRGSEADWKLQLEKRMK</sequence>
<feature type="compositionally biased region" description="Basic and acidic residues" evidence="1">
    <location>
        <begin position="31"/>
        <end position="40"/>
    </location>
</feature>
<organism evidence="2 3">
    <name type="scientific">Diplocarpon coronariae</name>
    <dbReference type="NCBI Taxonomy" id="2795749"/>
    <lineage>
        <taxon>Eukaryota</taxon>
        <taxon>Fungi</taxon>
        <taxon>Dikarya</taxon>
        <taxon>Ascomycota</taxon>
        <taxon>Pezizomycotina</taxon>
        <taxon>Leotiomycetes</taxon>
        <taxon>Helotiales</taxon>
        <taxon>Drepanopezizaceae</taxon>
        <taxon>Diplocarpon</taxon>
    </lineage>
</organism>
<dbReference type="OrthoDB" id="1920692at2759"/>
<accession>A0A218ZIT0</accession>
<gene>
    <name evidence="2" type="ORF">B2J93_6706</name>
</gene>
<evidence type="ECO:0000313" key="2">
    <source>
        <dbReference type="EMBL" id="OWP07126.1"/>
    </source>
</evidence>
<dbReference type="Proteomes" id="UP000242519">
    <property type="component" value="Unassembled WGS sequence"/>
</dbReference>
<feature type="region of interest" description="Disordered" evidence="1">
    <location>
        <begin position="71"/>
        <end position="90"/>
    </location>
</feature>
<evidence type="ECO:0000313" key="3">
    <source>
        <dbReference type="Proteomes" id="UP000242519"/>
    </source>
</evidence>
<reference evidence="2 3" key="1">
    <citation type="submission" date="2017-04" db="EMBL/GenBank/DDBJ databases">
        <title>Draft genome sequence of Marssonina coronaria NL1: causal agent of apple blotch.</title>
        <authorList>
            <person name="Cheng Q."/>
        </authorList>
    </citation>
    <scope>NUCLEOTIDE SEQUENCE [LARGE SCALE GENOMIC DNA]</scope>
    <source>
        <strain evidence="2 3">NL1</strain>
    </source>
</reference>
<dbReference type="AlphaFoldDB" id="A0A218ZIT0"/>
<dbReference type="EMBL" id="MZNU01000020">
    <property type="protein sequence ID" value="OWP07126.1"/>
    <property type="molecule type" value="Genomic_DNA"/>
</dbReference>
<proteinExistence type="predicted"/>